<evidence type="ECO:0000313" key="3">
    <source>
        <dbReference type="Proteomes" id="UP001286313"/>
    </source>
</evidence>
<keyword evidence="3" id="KW-1185">Reference proteome</keyword>
<gene>
    <name evidence="2" type="ORF">Pcinc_014344</name>
</gene>
<sequence>MGDVRSGRCKCSIHLTGVVREGRLQQGPRTTTRHLATTPYLPQGNAHASNATTPLVPTANFTAQRRTTTRASDHNTSIKTLVE</sequence>
<feature type="compositionally biased region" description="Polar residues" evidence="1">
    <location>
        <begin position="46"/>
        <end position="83"/>
    </location>
</feature>
<comment type="caution">
    <text evidence="2">The sequence shown here is derived from an EMBL/GenBank/DDBJ whole genome shotgun (WGS) entry which is preliminary data.</text>
</comment>
<evidence type="ECO:0000256" key="1">
    <source>
        <dbReference type="SAM" id="MobiDB-lite"/>
    </source>
</evidence>
<evidence type="ECO:0000313" key="2">
    <source>
        <dbReference type="EMBL" id="KAK3881215.1"/>
    </source>
</evidence>
<proteinExistence type="predicted"/>
<reference evidence="2" key="1">
    <citation type="submission" date="2023-10" db="EMBL/GenBank/DDBJ databases">
        <title>Genome assemblies of two species of porcelain crab, Petrolisthes cinctipes and Petrolisthes manimaculis (Anomura: Porcellanidae).</title>
        <authorList>
            <person name="Angst P."/>
        </authorList>
    </citation>
    <scope>NUCLEOTIDE SEQUENCE</scope>
    <source>
        <strain evidence="2">PB745_01</strain>
        <tissue evidence="2">Gill</tissue>
    </source>
</reference>
<protein>
    <submittedName>
        <fullName evidence="2">Uncharacterized protein</fullName>
    </submittedName>
</protein>
<dbReference type="EMBL" id="JAWQEG010001244">
    <property type="protein sequence ID" value="KAK3881215.1"/>
    <property type="molecule type" value="Genomic_DNA"/>
</dbReference>
<dbReference type="AlphaFoldDB" id="A0AAE1KTC5"/>
<accession>A0AAE1KTC5</accession>
<feature type="region of interest" description="Disordered" evidence="1">
    <location>
        <begin position="22"/>
        <end position="83"/>
    </location>
</feature>
<dbReference type="Proteomes" id="UP001286313">
    <property type="component" value="Unassembled WGS sequence"/>
</dbReference>
<name>A0AAE1KTC5_PETCI</name>
<organism evidence="2 3">
    <name type="scientific">Petrolisthes cinctipes</name>
    <name type="common">Flat porcelain crab</name>
    <dbReference type="NCBI Taxonomy" id="88211"/>
    <lineage>
        <taxon>Eukaryota</taxon>
        <taxon>Metazoa</taxon>
        <taxon>Ecdysozoa</taxon>
        <taxon>Arthropoda</taxon>
        <taxon>Crustacea</taxon>
        <taxon>Multicrustacea</taxon>
        <taxon>Malacostraca</taxon>
        <taxon>Eumalacostraca</taxon>
        <taxon>Eucarida</taxon>
        <taxon>Decapoda</taxon>
        <taxon>Pleocyemata</taxon>
        <taxon>Anomura</taxon>
        <taxon>Galatheoidea</taxon>
        <taxon>Porcellanidae</taxon>
        <taxon>Petrolisthes</taxon>
    </lineage>
</organism>